<dbReference type="Gene3D" id="2.130.10.10">
    <property type="entry name" value="YVTN repeat-like/Quinoprotein amine dehydrogenase"/>
    <property type="match status" value="2"/>
</dbReference>
<organism evidence="2 3">
    <name type="scientific">Desulfatibacillum aliphaticivorans</name>
    <dbReference type="NCBI Taxonomy" id="218208"/>
    <lineage>
        <taxon>Bacteria</taxon>
        <taxon>Pseudomonadati</taxon>
        <taxon>Thermodesulfobacteriota</taxon>
        <taxon>Desulfobacteria</taxon>
        <taxon>Desulfobacterales</taxon>
        <taxon>Desulfatibacillaceae</taxon>
        <taxon>Desulfatibacillum</taxon>
    </lineage>
</organism>
<keyword evidence="1" id="KW-0732">Signal</keyword>
<dbReference type="InterPro" id="IPR011047">
    <property type="entry name" value="Quinoprotein_ADH-like_sf"/>
</dbReference>
<reference evidence="2 3" key="1">
    <citation type="journal article" date="2012" name="Environ. Microbiol.">
        <title>The genome sequence of Desulfatibacillum alkenivorans AK-01: a blueprint for anaerobic alkane oxidation.</title>
        <authorList>
            <person name="Callaghan A.V."/>
            <person name="Morris B.E."/>
            <person name="Pereira I.A."/>
            <person name="McInerney M.J."/>
            <person name="Austin R.N."/>
            <person name="Groves J.T."/>
            <person name="Kukor J.J."/>
            <person name="Suflita J.M."/>
            <person name="Young L.Y."/>
            <person name="Zylstra G.J."/>
            <person name="Wawrik B."/>
        </authorList>
    </citation>
    <scope>NUCLEOTIDE SEQUENCE [LARGE SCALE GENOMIC DNA]</scope>
    <source>
        <strain evidence="2 3">AK-01</strain>
    </source>
</reference>
<evidence type="ECO:0000313" key="3">
    <source>
        <dbReference type="Proteomes" id="UP000000739"/>
    </source>
</evidence>
<evidence type="ECO:0000313" key="2">
    <source>
        <dbReference type="EMBL" id="ACL05751.1"/>
    </source>
</evidence>
<dbReference type="Proteomes" id="UP000000739">
    <property type="component" value="Chromosome"/>
</dbReference>
<dbReference type="InterPro" id="IPR015943">
    <property type="entry name" value="WD40/YVTN_repeat-like_dom_sf"/>
</dbReference>
<dbReference type="AlphaFoldDB" id="B8FM18"/>
<dbReference type="KEGG" id="dal:Dalk_4066"/>
<evidence type="ECO:0000256" key="1">
    <source>
        <dbReference type="SAM" id="SignalP"/>
    </source>
</evidence>
<accession>B8FM18</accession>
<dbReference type="EMBL" id="CP001322">
    <property type="protein sequence ID" value="ACL05751.1"/>
    <property type="molecule type" value="Genomic_DNA"/>
</dbReference>
<proteinExistence type="predicted"/>
<sequence>MNFPNNKIVIRLLSICCLVLILCTGCSKEPAPQPDVLFVREGLAVSSPDLERLSVTGPNGGVEFTSPFSKGFRTAGGNIVLPFKWKPGAMHRINGKTPLGEFSLDLGAPQLPAPLLVAEIPLEKMKDFQGQGANPDTCLKFSPDEKYLAIGSFFGRLRVVEVQTGNVILEKRVAEGMVKRICWRKKLNGWTLYVGEQSPDSFIYAMDAMTGDVQWKCRLADDLGSSSPDSGDYSFRIYNFPGPYFMKILPDGDLLVIGLHGRYKGEDFIYDSRVYLLDGDTGKPKWTWPEGQNLPYGITWAGASENGKTLALMTDTWAAAKTRPSPYKNSALYCLKGDTGAVQWDYSPPPLEPYYNMVSAWQGITVSRDGQYVGLGLNDGRGMLFKTQQDENRPVTPLWVKNIGTPVMNGNIPVASSIAYAEIAGDAILFGLPGTTIPPNTASGSSKSKPAPHPRSHSVCAFTLAGEPLWEWQCSASVQGVFPSDDGRWVAVGITDDRAAANPDEFGMALFDASRAVHNQNPMVYRYFTEGCVFFMGDASRSGRYTAITEYPYSPDEGKTLIGEYRVHIVH</sequence>
<name>B8FM18_DESAL</name>
<feature type="signal peptide" evidence="1">
    <location>
        <begin position="1"/>
        <end position="28"/>
    </location>
</feature>
<dbReference type="HOGENOM" id="CLU_482924_0_0_7"/>
<feature type="chain" id="PRO_5002872471" description="Pyrrolo-quinoline quinone" evidence="1">
    <location>
        <begin position="29"/>
        <end position="571"/>
    </location>
</feature>
<protein>
    <recommendedName>
        <fullName evidence="4">Pyrrolo-quinoline quinone</fullName>
    </recommendedName>
</protein>
<dbReference type="SUPFAM" id="SSF50998">
    <property type="entry name" value="Quinoprotein alcohol dehydrogenase-like"/>
    <property type="match status" value="1"/>
</dbReference>
<keyword evidence="3" id="KW-1185">Reference proteome</keyword>
<dbReference type="eggNOG" id="COG1520">
    <property type="taxonomic scope" value="Bacteria"/>
</dbReference>
<evidence type="ECO:0008006" key="4">
    <source>
        <dbReference type="Google" id="ProtNLM"/>
    </source>
</evidence>
<gene>
    <name evidence="2" type="ordered locus">Dalk_4066</name>
</gene>